<keyword evidence="2" id="KW-0614">Plasmid</keyword>
<dbReference type="EMBL" id="CP012383">
    <property type="protein sequence ID" value="AKZ60809.1"/>
    <property type="molecule type" value="Genomic_DNA"/>
</dbReference>
<dbReference type="Proteomes" id="UP000061018">
    <property type="component" value="Plasmid pSAM1"/>
</dbReference>
<gene>
    <name evidence="2" type="ORF">SAM23877_p100</name>
</gene>
<geneLocation type="plasmid" evidence="2 3">
    <name>pSAM1</name>
</geneLocation>
<organism evidence="2 3">
    <name type="scientific">Streptomyces ambofaciens (strain ATCC 23877 / 3486 / DSM 40053 / JCM 4204 / NBRC 12836 / NRRL B-2516)</name>
    <dbReference type="NCBI Taxonomy" id="278992"/>
    <lineage>
        <taxon>Bacteria</taxon>
        <taxon>Bacillati</taxon>
        <taxon>Actinomycetota</taxon>
        <taxon>Actinomycetes</taxon>
        <taxon>Kitasatosporales</taxon>
        <taxon>Streptomycetaceae</taxon>
        <taxon>Streptomyces</taxon>
    </lineage>
</organism>
<reference evidence="3" key="1">
    <citation type="journal article" date="2015" name="J. Biotechnol.">
        <title>Complete genome sequence of Streptomyces ambofaciens ATCC 23877, the spiramycin producer.</title>
        <authorList>
            <person name="Thibessard A."/>
            <person name="Haas D."/>
            <person name="Gerbaud C."/>
            <person name="Aigle B."/>
            <person name="Lautru S."/>
            <person name="Pernodet J.L."/>
            <person name="Leblond P."/>
        </authorList>
    </citation>
    <scope>NUCLEOTIDE SEQUENCE [LARGE SCALE GENOMIC DNA]</scope>
    <source>
        <strain evidence="3">ATCC 23877 / 3486 / DSM 40053 / JCM 4204 / NBRC 12836 / NRRL B-2516</strain>
        <plasmid evidence="3">pSAM1</plasmid>
    </source>
</reference>
<evidence type="ECO:0000256" key="1">
    <source>
        <dbReference type="SAM" id="MobiDB-lite"/>
    </source>
</evidence>
<dbReference type="RefSeq" id="WP_159042071.1">
    <property type="nucleotide sequence ID" value="NZ_CP012383.1"/>
</dbReference>
<sequence length="58" mass="6633">MSEMESRIASLEATNSDLRSENREIRREILRALRFIEKGDVGSAQTLMHRLSLSVAEK</sequence>
<accession>A0A0K2B6B8</accession>
<protein>
    <submittedName>
        <fullName evidence="2">Uncharacterized protein</fullName>
    </submittedName>
</protein>
<name>A0A0K2B6B8_STRA7</name>
<dbReference type="AlphaFoldDB" id="A0A0K2B6B8"/>
<proteinExistence type="predicted"/>
<evidence type="ECO:0000313" key="2">
    <source>
        <dbReference type="EMBL" id="AKZ60809.1"/>
    </source>
</evidence>
<dbReference type="KEGG" id="samb:SAM23877_p100"/>
<feature type="region of interest" description="Disordered" evidence="1">
    <location>
        <begin position="1"/>
        <end position="20"/>
    </location>
</feature>
<evidence type="ECO:0000313" key="3">
    <source>
        <dbReference type="Proteomes" id="UP000061018"/>
    </source>
</evidence>